<dbReference type="SUPFAM" id="SSF52980">
    <property type="entry name" value="Restriction endonuclease-like"/>
    <property type="match status" value="1"/>
</dbReference>
<reference evidence="3" key="1">
    <citation type="submission" date="2018-11" db="EMBL/GenBank/DDBJ databases">
        <title>Shewanella sp. M2.</title>
        <authorList>
            <person name="Hwang Y.J."/>
            <person name="Hwang C.Y."/>
        </authorList>
    </citation>
    <scope>NUCLEOTIDE SEQUENCE [LARGE SCALE GENOMIC DNA]</scope>
    <source>
        <strain evidence="3">LMG 19866</strain>
    </source>
</reference>
<organism evidence="2 3">
    <name type="scientific">Shewanella livingstonensis</name>
    <dbReference type="NCBI Taxonomy" id="150120"/>
    <lineage>
        <taxon>Bacteria</taxon>
        <taxon>Pseudomonadati</taxon>
        <taxon>Pseudomonadota</taxon>
        <taxon>Gammaproteobacteria</taxon>
        <taxon>Alteromonadales</taxon>
        <taxon>Shewanellaceae</taxon>
        <taxon>Shewanella</taxon>
    </lineage>
</organism>
<dbReference type="Pfam" id="PF04471">
    <property type="entry name" value="Mrr_cat"/>
    <property type="match status" value="1"/>
</dbReference>
<dbReference type="GO" id="GO:0003677">
    <property type="term" value="F:DNA binding"/>
    <property type="evidence" value="ECO:0007669"/>
    <property type="project" value="InterPro"/>
</dbReference>
<feature type="domain" description="Restriction endonuclease type IV Mrr" evidence="1">
    <location>
        <begin position="155"/>
        <end position="261"/>
    </location>
</feature>
<keyword evidence="3" id="KW-1185">Reference proteome</keyword>
<dbReference type="GO" id="GO:0009307">
    <property type="term" value="P:DNA restriction-modification system"/>
    <property type="evidence" value="ECO:0007669"/>
    <property type="project" value="InterPro"/>
</dbReference>
<dbReference type="Proteomes" id="UP000278035">
    <property type="component" value="Chromosome"/>
</dbReference>
<protein>
    <recommendedName>
        <fullName evidence="1">Restriction endonuclease type IV Mrr domain-containing protein</fullName>
    </recommendedName>
</protein>
<sequence>MSTYTLNRLDFDLLDDILEMGGGYVLDFSNQTYSEFFNDELGINIDDDRYYDIGTSKGKRLRSYFKQSKTEDVLRVLNSLWKYRETKRKRAGKKEDNPVLVIEFNELLVRLGGKTPTTKNRVFYTQQEEAFDESAAKELFDSLMKLAVMAPHPRGFAFEIFLKKLFDISGMSGRASFRLVGEQIDGSFELDGETYLLEAKWTNLPVNAADLRSFNAKVQDKAAWSRGLFVSNSGFTEQGLHAFGRGNSLICMDGLDLSEMLMRNIGFKSVLSKKVRRAAETGNPFVRLRDLI</sequence>
<evidence type="ECO:0000313" key="3">
    <source>
        <dbReference type="Proteomes" id="UP000278035"/>
    </source>
</evidence>
<dbReference type="RefSeq" id="WP_124729040.1">
    <property type="nucleotide sequence ID" value="NZ_CBCSKC010000006.1"/>
</dbReference>
<evidence type="ECO:0000259" key="1">
    <source>
        <dbReference type="Pfam" id="PF04471"/>
    </source>
</evidence>
<proteinExistence type="predicted"/>
<evidence type="ECO:0000313" key="2">
    <source>
        <dbReference type="EMBL" id="AZG71388.1"/>
    </source>
</evidence>
<dbReference type="Gene3D" id="3.40.1350.10">
    <property type="match status" value="1"/>
</dbReference>
<dbReference type="AlphaFoldDB" id="A0A3G8LRM6"/>
<gene>
    <name evidence="2" type="ORF">EGC82_00550</name>
</gene>
<dbReference type="InterPro" id="IPR007560">
    <property type="entry name" value="Restrct_endonuc_IV_Mrr"/>
</dbReference>
<dbReference type="InterPro" id="IPR011335">
    <property type="entry name" value="Restrct_endonuc-II-like"/>
</dbReference>
<dbReference type="KEGG" id="slj:EGC82_00550"/>
<dbReference type="EMBL" id="CP034015">
    <property type="protein sequence ID" value="AZG71388.1"/>
    <property type="molecule type" value="Genomic_DNA"/>
</dbReference>
<dbReference type="GO" id="GO:0004519">
    <property type="term" value="F:endonuclease activity"/>
    <property type="evidence" value="ECO:0007669"/>
    <property type="project" value="InterPro"/>
</dbReference>
<name>A0A3G8LRM6_9GAMM</name>
<dbReference type="OrthoDB" id="5497289at2"/>
<dbReference type="InterPro" id="IPR011856">
    <property type="entry name" value="tRNA_endonuc-like_dom_sf"/>
</dbReference>
<accession>A0A3G8LRM6</accession>